<dbReference type="PANTHER" id="PTHR30244:SF34">
    <property type="entry name" value="DTDP-4-AMINO-4,6-DIDEOXYGALACTOSE TRANSAMINASE"/>
    <property type="match status" value="1"/>
</dbReference>
<organism evidence="3 4">
    <name type="scientific">Uliginosibacterium sediminicola</name>
    <dbReference type="NCBI Taxonomy" id="2024550"/>
    <lineage>
        <taxon>Bacteria</taxon>
        <taxon>Pseudomonadati</taxon>
        <taxon>Pseudomonadota</taxon>
        <taxon>Betaproteobacteria</taxon>
        <taxon>Rhodocyclales</taxon>
        <taxon>Zoogloeaceae</taxon>
        <taxon>Uliginosibacterium</taxon>
    </lineage>
</organism>
<sequence length="387" mass="42979">MSSISYGRQLIEDDDVAAVEAVLRGDWLTQGPTIPRFEQAAASYCGASYATAVSSATAALHLACLAMGLERGMRLWTSTNTFVASANCARYCGASVDFVDIDPRTYCLSIDALSEKLAKAEQRGRLPDVIVAVDFAGQPCDWRALAQLKARYGFRLIEDASHSFGADYRGRRIGSLAEADCTIFSFHPVKILTTGEGGMIVTDDVALHRAVQLLRSHGITREPENLFRQEEGAWYYEQHALGFNYRMTDLSAALGLSQLAKVDRFLARRRELAARYDSLLQNYDVQIPWQAPEGSSAFHLYPVLLADGTVRRHVFDALRADGIFVQVHYIPVHLQPDYMRSGFKRGDFPLAEAYYERTLSLPLHAALSDADQDRVLASLRQALEAEQ</sequence>
<accession>A0ABU9YVA7</accession>
<dbReference type="EMBL" id="JBDIVE010000002">
    <property type="protein sequence ID" value="MEN3067650.1"/>
    <property type="molecule type" value="Genomic_DNA"/>
</dbReference>
<name>A0ABU9YVA7_9RHOO</name>
<comment type="similarity">
    <text evidence="1 2">Belongs to the DegT/DnrJ/EryC1 family.</text>
</comment>
<dbReference type="Gene3D" id="3.40.640.10">
    <property type="entry name" value="Type I PLP-dependent aspartate aminotransferase-like (Major domain)"/>
    <property type="match status" value="1"/>
</dbReference>
<proteinExistence type="inferred from homology"/>
<dbReference type="RefSeq" id="WP_345918420.1">
    <property type="nucleotide sequence ID" value="NZ_JBDIVE010000002.1"/>
</dbReference>
<reference evidence="3 4" key="1">
    <citation type="journal article" date="2018" name="Int. J. Syst. Evol. Microbiol.">
        <title>Uliginosibacterium sediminicola sp. nov., isolated from freshwater sediment.</title>
        <authorList>
            <person name="Hwang W.M."/>
            <person name="Kim S.M."/>
            <person name="Kang K."/>
            <person name="Ahn T.Y."/>
        </authorList>
    </citation>
    <scope>NUCLEOTIDE SEQUENCE [LARGE SCALE GENOMIC DNA]</scope>
    <source>
        <strain evidence="3 4">M1-21</strain>
    </source>
</reference>
<dbReference type="Gene3D" id="3.90.1150.10">
    <property type="entry name" value="Aspartate Aminotransferase, domain 1"/>
    <property type="match status" value="1"/>
</dbReference>
<dbReference type="InterPro" id="IPR020026">
    <property type="entry name" value="PseC"/>
</dbReference>
<evidence type="ECO:0000256" key="2">
    <source>
        <dbReference type="RuleBase" id="RU004508"/>
    </source>
</evidence>
<keyword evidence="3" id="KW-0032">Aminotransferase</keyword>
<keyword evidence="2" id="KW-0663">Pyridoxal phosphate</keyword>
<protein>
    <submittedName>
        <fullName evidence="3">UDP-4-amino-4, 6-dideoxy-N-acetyl-beta-L-altrosamine transaminase</fullName>
        <ecNumber evidence="3">2.6.1.92</ecNumber>
    </submittedName>
</protein>
<keyword evidence="4" id="KW-1185">Reference proteome</keyword>
<dbReference type="PIRSF" id="PIRSF000390">
    <property type="entry name" value="PLP_StrS"/>
    <property type="match status" value="1"/>
</dbReference>
<dbReference type="InterPro" id="IPR015424">
    <property type="entry name" value="PyrdxlP-dep_Trfase"/>
</dbReference>
<dbReference type="Proteomes" id="UP001410394">
    <property type="component" value="Unassembled WGS sequence"/>
</dbReference>
<dbReference type="PANTHER" id="PTHR30244">
    <property type="entry name" value="TRANSAMINASE"/>
    <property type="match status" value="1"/>
</dbReference>
<dbReference type="EC" id="2.6.1.92" evidence="3"/>
<dbReference type="SUPFAM" id="SSF53383">
    <property type="entry name" value="PLP-dependent transferases"/>
    <property type="match status" value="1"/>
</dbReference>
<dbReference type="InterPro" id="IPR015421">
    <property type="entry name" value="PyrdxlP-dep_Trfase_major"/>
</dbReference>
<dbReference type="GO" id="GO:0008483">
    <property type="term" value="F:transaminase activity"/>
    <property type="evidence" value="ECO:0007669"/>
    <property type="project" value="UniProtKB-KW"/>
</dbReference>
<dbReference type="NCBIfam" id="TIGR03588">
    <property type="entry name" value="PseC"/>
    <property type="match status" value="1"/>
</dbReference>
<dbReference type="CDD" id="cd00616">
    <property type="entry name" value="AHBA_syn"/>
    <property type="match status" value="1"/>
</dbReference>
<dbReference type="InterPro" id="IPR000653">
    <property type="entry name" value="DegT/StrS_aminotransferase"/>
</dbReference>
<keyword evidence="3" id="KW-0808">Transferase</keyword>
<evidence type="ECO:0000313" key="4">
    <source>
        <dbReference type="Proteomes" id="UP001410394"/>
    </source>
</evidence>
<evidence type="ECO:0000256" key="1">
    <source>
        <dbReference type="ARBA" id="ARBA00037999"/>
    </source>
</evidence>
<gene>
    <name evidence="3" type="primary">pseC</name>
    <name evidence="3" type="ORF">ABDB84_04100</name>
</gene>
<dbReference type="InterPro" id="IPR015422">
    <property type="entry name" value="PyrdxlP-dep_Trfase_small"/>
</dbReference>
<comment type="caution">
    <text evidence="3">The sequence shown here is derived from an EMBL/GenBank/DDBJ whole genome shotgun (WGS) entry which is preliminary data.</text>
</comment>
<evidence type="ECO:0000313" key="3">
    <source>
        <dbReference type="EMBL" id="MEN3067650.1"/>
    </source>
</evidence>
<dbReference type="Pfam" id="PF01041">
    <property type="entry name" value="DegT_DnrJ_EryC1"/>
    <property type="match status" value="1"/>
</dbReference>